<evidence type="ECO:0000313" key="1">
    <source>
        <dbReference type="EMBL" id="NOU63588.1"/>
    </source>
</evidence>
<protein>
    <submittedName>
        <fullName evidence="1">Uncharacterized protein</fullName>
    </submittedName>
</protein>
<name>A0ABX1X599_9BACL</name>
<gene>
    <name evidence="1" type="ORF">GC096_06065</name>
</gene>
<reference evidence="1 2" key="1">
    <citation type="submission" date="2019-10" db="EMBL/GenBank/DDBJ databases">
        <title>Description of Paenibacillus humi sp. nov.</title>
        <authorList>
            <person name="Carlier A."/>
            <person name="Qi S."/>
        </authorList>
    </citation>
    <scope>NUCLEOTIDE SEQUENCE [LARGE SCALE GENOMIC DNA]</scope>
    <source>
        <strain evidence="1 2">LMG 31461</strain>
    </source>
</reference>
<evidence type="ECO:0000313" key="2">
    <source>
        <dbReference type="Proteomes" id="UP000653578"/>
    </source>
</evidence>
<sequence>MEDKKKGQKTEIEVTVKPIINVNVGNTSKKKKKCCACSATVNSFNEADNTTFRIQICPNCSMEGSSLFVQSTDIIITSSSFNLPKCYTTMEGDTVLEVSGSGFANFIGLPFQGTFTLMLVERAGVEEDDVLFAFAGIGLDNSTSTLLGSIHEFVPDEDLSITPCNNGCSCGSPPPVVQPTSKVLAATGKPRGMRRMVIVKPDGEVITR</sequence>
<dbReference type="Proteomes" id="UP000653578">
    <property type="component" value="Unassembled WGS sequence"/>
</dbReference>
<dbReference type="EMBL" id="WHNY01000018">
    <property type="protein sequence ID" value="NOU63588.1"/>
    <property type="molecule type" value="Genomic_DNA"/>
</dbReference>
<organism evidence="1 2">
    <name type="scientific">Paenibacillus plantarum</name>
    <dbReference type="NCBI Taxonomy" id="2654975"/>
    <lineage>
        <taxon>Bacteria</taxon>
        <taxon>Bacillati</taxon>
        <taxon>Bacillota</taxon>
        <taxon>Bacilli</taxon>
        <taxon>Bacillales</taxon>
        <taxon>Paenibacillaceae</taxon>
        <taxon>Paenibacillus</taxon>
    </lineage>
</organism>
<proteinExistence type="predicted"/>
<accession>A0ABX1X599</accession>
<dbReference type="RefSeq" id="WP_171629358.1">
    <property type="nucleotide sequence ID" value="NZ_WHNY01000018.1"/>
</dbReference>
<keyword evidence="2" id="KW-1185">Reference proteome</keyword>
<comment type="caution">
    <text evidence="1">The sequence shown here is derived from an EMBL/GenBank/DDBJ whole genome shotgun (WGS) entry which is preliminary data.</text>
</comment>